<protein>
    <recommendedName>
        <fullName evidence="1">Tox-GHH domain-containing protein</fullName>
    </recommendedName>
</protein>
<accession>A0ABS2Q054</accession>
<gene>
    <name evidence="2" type="ORF">JOD45_001887</name>
</gene>
<reference evidence="2 3" key="1">
    <citation type="submission" date="2021-01" db="EMBL/GenBank/DDBJ databases">
        <title>Genomic Encyclopedia of Type Strains, Phase IV (KMG-IV): sequencing the most valuable type-strain genomes for metagenomic binning, comparative biology and taxonomic classification.</title>
        <authorList>
            <person name="Goeker M."/>
        </authorList>
    </citation>
    <scope>NUCLEOTIDE SEQUENCE [LARGE SCALE GENOMIC DNA]</scope>
    <source>
        <strain evidence="2 3">DSM 28236</strain>
    </source>
</reference>
<keyword evidence="3" id="KW-1185">Reference proteome</keyword>
<dbReference type="EMBL" id="JAFBER010000010">
    <property type="protein sequence ID" value="MBM7645669.1"/>
    <property type="molecule type" value="Genomic_DNA"/>
</dbReference>
<name>A0ABS2Q054_9BACL</name>
<dbReference type="Proteomes" id="UP000808914">
    <property type="component" value="Unassembled WGS sequence"/>
</dbReference>
<feature type="domain" description="Tox-GHH" evidence="1">
    <location>
        <begin position="164"/>
        <end position="238"/>
    </location>
</feature>
<dbReference type="Pfam" id="PF15636">
    <property type="entry name" value="Tox-GHH"/>
    <property type="match status" value="1"/>
</dbReference>
<dbReference type="InterPro" id="IPR028916">
    <property type="entry name" value="Tox-GHH_dom"/>
</dbReference>
<feature type="non-terminal residue" evidence="2">
    <location>
        <position position="1"/>
    </location>
</feature>
<evidence type="ECO:0000313" key="3">
    <source>
        <dbReference type="Proteomes" id="UP000808914"/>
    </source>
</evidence>
<proteinExistence type="predicted"/>
<evidence type="ECO:0000259" key="1">
    <source>
        <dbReference type="Pfam" id="PF15636"/>
    </source>
</evidence>
<sequence length="269" mass="31098">KMSEEGAKLVKGVKNVLNPDLIKNAFRNSYQAVRNQSLSLTNKIVKKAGDIRIPQVLQPEFAGIGKIDTTVRDVINNTKDNMMKAVSKKDGSITISIKSNEQISEVNTIKAEDIIAERAKNFDLKEHPISYKQISAKKMNELKLKIKNRTITKEEYKSYIWNKKFARRRDKGVIQFWKQERKRIKNGEKPTRNWSEKQIKDILNKKRPKFNGKTLQGHHTYSAAKYPHLANKGEIIYPLTHKEHLYGWHGGNYKNSLPGKPIKDDIEEF</sequence>
<organism evidence="2 3">
    <name type="scientific">Scopulibacillus daqui</name>
    <dbReference type="NCBI Taxonomy" id="1469162"/>
    <lineage>
        <taxon>Bacteria</taxon>
        <taxon>Bacillati</taxon>
        <taxon>Bacillota</taxon>
        <taxon>Bacilli</taxon>
        <taxon>Bacillales</taxon>
        <taxon>Sporolactobacillaceae</taxon>
        <taxon>Scopulibacillus</taxon>
    </lineage>
</organism>
<comment type="caution">
    <text evidence="2">The sequence shown here is derived from an EMBL/GenBank/DDBJ whole genome shotgun (WGS) entry which is preliminary data.</text>
</comment>
<evidence type="ECO:0000313" key="2">
    <source>
        <dbReference type="EMBL" id="MBM7645669.1"/>
    </source>
</evidence>